<feature type="domain" description="Flavin reductase like" evidence="7">
    <location>
        <begin position="484"/>
        <end position="625"/>
    </location>
</feature>
<evidence type="ECO:0000313" key="9">
    <source>
        <dbReference type="Proteomes" id="UP000649617"/>
    </source>
</evidence>
<dbReference type="Gene3D" id="3.40.50.360">
    <property type="match status" value="1"/>
</dbReference>
<comment type="caution">
    <text evidence="8">The sequence shown here is derived from an EMBL/GenBank/DDBJ whole genome shotgun (WGS) entry which is preliminary data.</text>
</comment>
<dbReference type="Gene3D" id="3.60.15.10">
    <property type="entry name" value="Ribonuclease Z/Hydroxyacylglutathione hydrolase-like"/>
    <property type="match status" value="1"/>
</dbReference>
<feature type="domain" description="Metallo-beta-lactamase" evidence="6">
    <location>
        <begin position="100"/>
        <end position="295"/>
    </location>
</feature>
<dbReference type="SUPFAM" id="SSF50475">
    <property type="entry name" value="FMN-binding split barrel"/>
    <property type="match status" value="1"/>
</dbReference>
<dbReference type="Pfam" id="PF01613">
    <property type="entry name" value="Flavin_Reduct"/>
    <property type="match status" value="1"/>
</dbReference>
<feature type="region of interest" description="Disordered" evidence="5">
    <location>
        <begin position="1"/>
        <end position="41"/>
    </location>
</feature>
<dbReference type="InterPro" id="IPR012349">
    <property type="entry name" value="Split_barrel_FMN-bd"/>
</dbReference>
<evidence type="ECO:0000256" key="2">
    <source>
        <dbReference type="ARBA" id="ARBA00022723"/>
    </source>
</evidence>
<dbReference type="GO" id="GO:0010181">
    <property type="term" value="F:FMN binding"/>
    <property type="evidence" value="ECO:0007669"/>
    <property type="project" value="InterPro"/>
</dbReference>
<dbReference type="EMBL" id="CAJNIZ010007446">
    <property type="protein sequence ID" value="CAE7258057.1"/>
    <property type="molecule type" value="Genomic_DNA"/>
</dbReference>
<dbReference type="InterPro" id="IPR002563">
    <property type="entry name" value="Flavin_Rdtase-like_dom"/>
</dbReference>
<dbReference type="InterPro" id="IPR001279">
    <property type="entry name" value="Metallo-B-lactamas"/>
</dbReference>
<dbReference type="SUPFAM" id="SSF52218">
    <property type="entry name" value="Flavoproteins"/>
    <property type="match status" value="1"/>
</dbReference>
<dbReference type="InterPro" id="IPR036866">
    <property type="entry name" value="RibonucZ/Hydroxyglut_hydro"/>
</dbReference>
<dbReference type="PANTHER" id="PTHR32145">
    <property type="entry name" value="DIFLAVIN FLAVOPROTEIN A 2-RELATED"/>
    <property type="match status" value="1"/>
</dbReference>
<proteinExistence type="predicted"/>
<dbReference type="InterPro" id="IPR045761">
    <property type="entry name" value="ODP_dom"/>
</dbReference>
<dbReference type="SMART" id="SM00849">
    <property type="entry name" value="Lactamase_B"/>
    <property type="match status" value="1"/>
</dbReference>
<dbReference type="Proteomes" id="UP000649617">
    <property type="component" value="Unassembled WGS sequence"/>
</dbReference>
<dbReference type="CDD" id="cd07709">
    <property type="entry name" value="flavodiiron_proteins_MBL-fold"/>
    <property type="match status" value="1"/>
</dbReference>
<dbReference type="InterPro" id="IPR029039">
    <property type="entry name" value="Flavoprotein-like_sf"/>
</dbReference>
<evidence type="ECO:0000313" key="8">
    <source>
        <dbReference type="EMBL" id="CAE7258057.1"/>
    </source>
</evidence>
<accession>A0A812MAB5</accession>
<evidence type="ECO:0000256" key="3">
    <source>
        <dbReference type="ARBA" id="ARBA00022982"/>
    </source>
</evidence>
<evidence type="ECO:0000256" key="5">
    <source>
        <dbReference type="SAM" id="MobiDB-lite"/>
    </source>
</evidence>
<dbReference type="AlphaFoldDB" id="A0A812MAB5"/>
<keyword evidence="2" id="KW-0479">Metal-binding</keyword>
<feature type="compositionally biased region" description="Low complexity" evidence="5">
    <location>
        <begin position="8"/>
        <end position="27"/>
    </location>
</feature>
<keyword evidence="9" id="KW-1185">Reference proteome</keyword>
<sequence>MAALPTPSASRSRGAAFAGATGRTGASQKSARTALAARGGEERDVEMSEVASWTGLTPGKEYRLQTMSIEEVAENTSTIRSLDWDRDRFDIEFRLERGTTYNSYIIKGAEKTALIDTSHEKFEELYTAALRKELDLGSLDYLIVSHTEPDHSGLIGKVLDLAAAQGNEKLEVIGSKMCIAYLQNLVFQPFKNRVVQNGVQLDLGGGHNLEFVIAPNLHWPDTMFTFDHKTGILFTCDAFGMHYCSDEPEDVEGVKELLPHYATYYDCLMKPNARSVLTALKKIQDFDLKVVATGHGPMLSQNLDTFVEYYRSWSEKATAKIGPCVAVFWVSHFGESERLAQLFAHGLTSCGVNVEMHDLNAVDALEIMECVGRNQIIAFTAPPRETQAATNIGSLVANLKPKKHQFVVLDSCEDAQEPVALLRSRMLKADIPEALPAMEVKTRPITTQVLHSFEEAGMQMGKKLSQKSKAAAAKSQDKDLSKALGRLASSLYIVTAKKAGVRHAMVASWVTPASSKPLGVSVTIAKERAMEPLLRIGDTFSLNILEEGKPQTLQVMKHFLQRFAPGVDRLEGVDHIEGSNGAAILRSACAYLECKMISRMDAGDHWVGSVAIWEFQVDPTRGLKHEVLEPLEEP</sequence>
<dbReference type="Gene3D" id="2.30.110.10">
    <property type="entry name" value="Electron Transport, Fmn-binding Protein, Chain A"/>
    <property type="match status" value="1"/>
</dbReference>
<keyword evidence="4" id="KW-0408">Iron</keyword>
<evidence type="ECO:0000256" key="4">
    <source>
        <dbReference type="ARBA" id="ARBA00023004"/>
    </source>
</evidence>
<evidence type="ECO:0000256" key="1">
    <source>
        <dbReference type="ARBA" id="ARBA00022448"/>
    </source>
</evidence>
<reference evidence="8" key="1">
    <citation type="submission" date="2021-02" db="EMBL/GenBank/DDBJ databases">
        <authorList>
            <person name="Dougan E. K."/>
            <person name="Rhodes N."/>
            <person name="Thang M."/>
            <person name="Chan C."/>
        </authorList>
    </citation>
    <scope>NUCLEOTIDE SEQUENCE</scope>
</reference>
<evidence type="ECO:0000259" key="7">
    <source>
        <dbReference type="SMART" id="SM00903"/>
    </source>
</evidence>
<name>A0A812MAB5_SYMPI</name>
<dbReference type="GO" id="GO:0046872">
    <property type="term" value="F:metal ion binding"/>
    <property type="evidence" value="ECO:0007669"/>
    <property type="project" value="UniProtKB-KW"/>
</dbReference>
<gene>
    <name evidence="8" type="primary">dfa3</name>
    <name evidence="8" type="ORF">SPIL2461_LOCUS5310</name>
</gene>
<dbReference type="SMART" id="SM00903">
    <property type="entry name" value="Flavin_Reduct"/>
    <property type="match status" value="1"/>
</dbReference>
<dbReference type="SUPFAM" id="SSF56281">
    <property type="entry name" value="Metallo-hydrolase/oxidoreductase"/>
    <property type="match status" value="1"/>
</dbReference>
<keyword evidence="3" id="KW-0249">Electron transport</keyword>
<dbReference type="OrthoDB" id="432169at2759"/>
<dbReference type="Pfam" id="PF19583">
    <property type="entry name" value="ODP"/>
    <property type="match status" value="1"/>
</dbReference>
<dbReference type="InterPro" id="IPR051285">
    <property type="entry name" value="NADH_oxidoreductase_modular"/>
</dbReference>
<dbReference type="PANTHER" id="PTHR32145:SF11">
    <property type="entry name" value="DIFLAVIN FLAVOPROTEIN A 2-RELATED"/>
    <property type="match status" value="1"/>
</dbReference>
<organism evidence="8 9">
    <name type="scientific">Symbiodinium pilosum</name>
    <name type="common">Dinoflagellate</name>
    <dbReference type="NCBI Taxonomy" id="2952"/>
    <lineage>
        <taxon>Eukaryota</taxon>
        <taxon>Sar</taxon>
        <taxon>Alveolata</taxon>
        <taxon>Dinophyceae</taxon>
        <taxon>Suessiales</taxon>
        <taxon>Symbiodiniaceae</taxon>
        <taxon>Symbiodinium</taxon>
    </lineage>
</organism>
<evidence type="ECO:0000259" key="6">
    <source>
        <dbReference type="SMART" id="SM00849"/>
    </source>
</evidence>
<keyword evidence="1" id="KW-0813">Transport</keyword>
<protein>
    <submittedName>
        <fullName evidence="8">Dfa3 protein</fullName>
    </submittedName>
</protein>